<dbReference type="GO" id="GO:0000287">
    <property type="term" value="F:magnesium ion binding"/>
    <property type="evidence" value="ECO:0007669"/>
    <property type="project" value="TreeGrafter"/>
</dbReference>
<dbReference type="AlphaFoldDB" id="A0A3D9XGK1"/>
<keyword evidence="4 6" id="KW-0460">Magnesium</keyword>
<dbReference type="Proteomes" id="UP000256941">
    <property type="component" value="Unassembled WGS sequence"/>
</dbReference>
<keyword evidence="3 6" id="KW-0479">Metal-binding</keyword>
<dbReference type="PANTHER" id="PTHR32308">
    <property type="entry name" value="LYASE BETA SUBUNIT, PUTATIVE (AFU_ORTHOLOGUE AFUA_4G13030)-RELATED"/>
    <property type="match status" value="1"/>
</dbReference>
<dbReference type="Pfam" id="PF03328">
    <property type="entry name" value="HpcH_HpaI"/>
    <property type="match status" value="1"/>
</dbReference>
<evidence type="ECO:0000259" key="7">
    <source>
        <dbReference type="Pfam" id="PF03328"/>
    </source>
</evidence>
<feature type="binding site" evidence="5">
    <location>
        <position position="117"/>
    </location>
    <ligand>
        <name>substrate</name>
    </ligand>
</feature>
<protein>
    <submittedName>
        <fullName evidence="8">Citrate lyase subunit beta/citryl-CoA lyase</fullName>
    </submittedName>
</protein>
<proteinExistence type="inferred from homology"/>
<feature type="domain" description="HpcH/HpaI aldolase/citrate lyase" evidence="7">
    <location>
        <begin position="12"/>
        <end position="214"/>
    </location>
</feature>
<sequence>MVEALSTITAPLFVPASRPERVAKAAASGADAIVIDLEDAVAPADKQAARDALAGLALPDIPVILRLNAIGTPWHEGDLALAARIGLAGIMLPKSEDAAQTQVAHQAAGHAVLALVETARGIANLPAIAAAPGVARLVFGSVDFSADIGCAHEPEPLLLARLQMVLASRVAGLAAPIDGVTLAIEDEAAVEAAVEADARRAVSLGFSGKLCIHPRQVAPVLRGFAPSAAEVEWAARVVAADRGGAAMVDGAMIDPPVRMHAEQILRRSGRKDGVNHV</sequence>
<dbReference type="PANTHER" id="PTHR32308:SF10">
    <property type="entry name" value="CITRATE LYASE SUBUNIT BETA"/>
    <property type="match status" value="1"/>
</dbReference>
<organism evidence="8 9">
    <name type="scientific">Paracoccus versutus</name>
    <name type="common">Thiobacillus versutus</name>
    <dbReference type="NCBI Taxonomy" id="34007"/>
    <lineage>
        <taxon>Bacteria</taxon>
        <taxon>Pseudomonadati</taxon>
        <taxon>Pseudomonadota</taxon>
        <taxon>Alphaproteobacteria</taxon>
        <taxon>Rhodobacterales</taxon>
        <taxon>Paracoccaceae</taxon>
        <taxon>Paracoccus</taxon>
    </lineage>
</organism>
<evidence type="ECO:0000256" key="6">
    <source>
        <dbReference type="PIRSR" id="PIRSR015582-2"/>
    </source>
</evidence>
<evidence type="ECO:0000256" key="2">
    <source>
        <dbReference type="ARBA" id="ARBA00005568"/>
    </source>
</evidence>
<feature type="binding site" evidence="6">
    <location>
        <position position="143"/>
    </location>
    <ligand>
        <name>Mg(2+)</name>
        <dbReference type="ChEBI" id="CHEBI:18420"/>
    </ligand>
</feature>
<comment type="similarity">
    <text evidence="2">Belongs to the HpcH/HpaI aldolase family.</text>
</comment>
<dbReference type="EMBL" id="QTUJ01000003">
    <property type="protein sequence ID" value="REF68698.1"/>
    <property type="molecule type" value="Genomic_DNA"/>
</dbReference>
<evidence type="ECO:0000256" key="5">
    <source>
        <dbReference type="PIRSR" id="PIRSR015582-1"/>
    </source>
</evidence>
<evidence type="ECO:0000256" key="1">
    <source>
        <dbReference type="ARBA" id="ARBA00001946"/>
    </source>
</evidence>
<dbReference type="GO" id="GO:0016829">
    <property type="term" value="F:lyase activity"/>
    <property type="evidence" value="ECO:0007669"/>
    <property type="project" value="UniProtKB-KW"/>
</dbReference>
<evidence type="ECO:0000256" key="4">
    <source>
        <dbReference type="ARBA" id="ARBA00022842"/>
    </source>
</evidence>
<comment type="caution">
    <text evidence="8">The sequence shown here is derived from an EMBL/GenBank/DDBJ whole genome shotgun (WGS) entry which is preliminary data.</text>
</comment>
<name>A0A3D9XGK1_PARVE</name>
<dbReference type="RefSeq" id="WP_116222644.1">
    <property type="nucleotide sequence ID" value="NZ_CP038197.1"/>
</dbReference>
<dbReference type="InterPro" id="IPR005000">
    <property type="entry name" value="Aldolase/citrate-lyase_domain"/>
</dbReference>
<dbReference type="InterPro" id="IPR015813">
    <property type="entry name" value="Pyrv/PenolPyrv_kinase-like_dom"/>
</dbReference>
<dbReference type="SUPFAM" id="SSF51621">
    <property type="entry name" value="Phosphoenolpyruvate/pyruvate domain"/>
    <property type="match status" value="1"/>
</dbReference>
<gene>
    <name evidence="8" type="ORF">BDD41_3767</name>
</gene>
<feature type="binding site" evidence="5">
    <location>
        <position position="66"/>
    </location>
    <ligand>
        <name>substrate</name>
    </ligand>
</feature>
<reference evidence="8 9" key="1">
    <citation type="submission" date="2018-08" db="EMBL/GenBank/DDBJ databases">
        <title>Genomic Encyclopedia of Archaeal and Bacterial Type Strains, Phase II (KMG-II): from individual species to whole genera.</title>
        <authorList>
            <person name="Goeker M."/>
        </authorList>
    </citation>
    <scope>NUCLEOTIDE SEQUENCE [LARGE SCALE GENOMIC DNA]</scope>
    <source>
        <strain evidence="8 9">DSM 17099</strain>
    </source>
</reference>
<comment type="cofactor">
    <cofactor evidence="1">
        <name>Mg(2+)</name>
        <dbReference type="ChEBI" id="CHEBI:18420"/>
    </cofactor>
</comment>
<evidence type="ECO:0000256" key="3">
    <source>
        <dbReference type="ARBA" id="ARBA00022723"/>
    </source>
</evidence>
<evidence type="ECO:0000313" key="9">
    <source>
        <dbReference type="Proteomes" id="UP000256941"/>
    </source>
</evidence>
<dbReference type="GO" id="GO:0006107">
    <property type="term" value="P:oxaloacetate metabolic process"/>
    <property type="evidence" value="ECO:0007669"/>
    <property type="project" value="TreeGrafter"/>
</dbReference>
<accession>A0A3D9XGK1</accession>
<dbReference type="InterPro" id="IPR011206">
    <property type="entry name" value="Citrate_lyase_beta/mcl1/mcl2"/>
</dbReference>
<keyword evidence="8" id="KW-0456">Lyase</keyword>
<dbReference type="InterPro" id="IPR040442">
    <property type="entry name" value="Pyrv_kinase-like_dom_sf"/>
</dbReference>
<dbReference type="PIRSF" id="PIRSF015582">
    <property type="entry name" value="Cit_lyase_B"/>
    <property type="match status" value="1"/>
</dbReference>
<evidence type="ECO:0000313" key="8">
    <source>
        <dbReference type="EMBL" id="REF68698.1"/>
    </source>
</evidence>
<feature type="binding site" evidence="6">
    <location>
        <position position="117"/>
    </location>
    <ligand>
        <name>Mg(2+)</name>
        <dbReference type="ChEBI" id="CHEBI:18420"/>
    </ligand>
</feature>
<dbReference type="Gene3D" id="3.20.20.60">
    <property type="entry name" value="Phosphoenolpyruvate-binding domains"/>
    <property type="match status" value="1"/>
</dbReference>